<dbReference type="EMBL" id="GACK01004021">
    <property type="protein sequence ID" value="JAA61013.1"/>
    <property type="molecule type" value="mRNA"/>
</dbReference>
<reference evidence="6" key="1">
    <citation type="submission" date="2012-11" db="EMBL/GenBank/DDBJ databases">
        <authorList>
            <person name="Lucero-Rivera Y.E."/>
            <person name="Tovar-Ramirez D."/>
        </authorList>
    </citation>
    <scope>NUCLEOTIDE SEQUENCE</scope>
    <source>
        <tissue evidence="6">Salivary gland</tissue>
    </source>
</reference>
<evidence type="ECO:0000256" key="3">
    <source>
        <dbReference type="SAM" id="MobiDB-lite"/>
    </source>
</evidence>
<feature type="region of interest" description="Disordered" evidence="3">
    <location>
        <begin position="247"/>
        <end position="276"/>
    </location>
</feature>
<proteinExistence type="evidence at transcript level"/>
<keyword evidence="2" id="KW-0479">Metal-binding</keyword>
<sequence length="426" mass="47450">DNIDQNAGAPEPAELALRRLELQFELQKIQLQLQVMQLESQERIALRRAELEMAVGRRSPSNSDTGERGRSGLDNVTQCSKVLKGLKLPCDADVPLWFDEVERVFSAYNVPSESRVHLVMPALTERVRYLLRGLSEDECGDYDAVKAAVLNELKLTPSEYLDRFETASKRKDETWAQFASRVGTYFDYYLRSREVETKDEVIQLVVADRMKASLSSEGLEYVRLREGESWLRPAEISRVLQTFEQAKGKGRATRQHIAPTQQDRVPSRQGSGSGKKQNCYVCRGEGHQARDCPRAVQNAAHKPEKRARAQKVQAAEPDIDGSLLEDEESKALVARVNSPLSSGEVRKSKLQKIELECAGKPIVAILDTGSEVTIVKESLVPAAVREPSGKIKLVSAFGDTVEAKLVDLSFSLRDTAFVNAPEVVQV</sequence>
<dbReference type="Gene3D" id="4.10.60.10">
    <property type="entry name" value="Zinc finger, CCHC-type"/>
    <property type="match status" value="1"/>
</dbReference>
<dbReference type="PANTHER" id="PTHR46888">
    <property type="entry name" value="ZINC KNUCKLE DOMAINCONTAINING PROTEIN-RELATED"/>
    <property type="match status" value="1"/>
</dbReference>
<dbReference type="GO" id="GO:0004190">
    <property type="term" value="F:aspartic-type endopeptidase activity"/>
    <property type="evidence" value="ECO:0007669"/>
    <property type="project" value="InterPro"/>
</dbReference>
<dbReference type="InterPro" id="IPR021109">
    <property type="entry name" value="Peptidase_aspartic_dom_sf"/>
</dbReference>
<evidence type="ECO:0000259" key="5">
    <source>
        <dbReference type="PROSITE" id="PS50175"/>
    </source>
</evidence>
<keyword evidence="2" id="KW-0863">Zinc-finger</keyword>
<dbReference type="Gene3D" id="1.10.4020.10">
    <property type="entry name" value="DNA breaking-rejoining enzymes"/>
    <property type="match status" value="1"/>
</dbReference>
<evidence type="ECO:0000259" key="4">
    <source>
        <dbReference type="PROSITE" id="PS50158"/>
    </source>
</evidence>
<name>L7MCQ5_RHIPC</name>
<dbReference type="SUPFAM" id="SSF47353">
    <property type="entry name" value="Retrovirus capsid dimerization domain-like"/>
    <property type="match status" value="1"/>
</dbReference>
<dbReference type="PROSITE" id="PS50175">
    <property type="entry name" value="ASP_PROT_RETROV"/>
    <property type="match status" value="1"/>
</dbReference>
<dbReference type="PROSITE" id="PS50158">
    <property type="entry name" value="ZF_CCHC"/>
    <property type="match status" value="1"/>
</dbReference>
<reference evidence="6" key="2">
    <citation type="journal article" date="2015" name="J. Proteomics">
        <title>Sexual differences in the sialomes of the zebra tick, Rhipicephalus pulchellus.</title>
        <authorList>
            <person name="Tan A.W."/>
            <person name="Francischetti I.M."/>
            <person name="Slovak M."/>
            <person name="Kini R.M."/>
            <person name="Ribeiro J.M."/>
        </authorList>
    </citation>
    <scope>NUCLEOTIDE SEQUENCE</scope>
    <source>
        <tissue evidence="6">Salivary gland</tissue>
    </source>
</reference>
<dbReference type="AlphaFoldDB" id="L7MCQ5"/>
<dbReference type="InterPro" id="IPR001969">
    <property type="entry name" value="Aspartic_peptidase_AS"/>
</dbReference>
<feature type="domain" description="Peptidase A2" evidence="5">
    <location>
        <begin position="362"/>
        <end position="404"/>
    </location>
</feature>
<dbReference type="SUPFAM" id="SSF57756">
    <property type="entry name" value="Retrovirus zinc finger-like domains"/>
    <property type="match status" value="1"/>
</dbReference>
<evidence type="ECO:0000256" key="2">
    <source>
        <dbReference type="PROSITE-ProRule" id="PRU00047"/>
    </source>
</evidence>
<feature type="non-terminal residue" evidence="6">
    <location>
        <position position="1"/>
    </location>
</feature>
<dbReference type="PANTHER" id="PTHR46888:SF1">
    <property type="entry name" value="RIBONUCLEASE H"/>
    <property type="match status" value="1"/>
</dbReference>
<dbReference type="GO" id="GO:0008270">
    <property type="term" value="F:zinc ion binding"/>
    <property type="evidence" value="ECO:0007669"/>
    <property type="project" value="UniProtKB-KW"/>
</dbReference>
<feature type="domain" description="CCHC-type" evidence="4">
    <location>
        <begin position="279"/>
        <end position="294"/>
    </location>
</feature>
<evidence type="ECO:0000313" key="6">
    <source>
        <dbReference type="EMBL" id="JAA61013.1"/>
    </source>
</evidence>
<dbReference type="PROSITE" id="PS00141">
    <property type="entry name" value="ASP_PROTEASE"/>
    <property type="match status" value="1"/>
</dbReference>
<evidence type="ECO:0000256" key="1">
    <source>
        <dbReference type="ARBA" id="ARBA00022801"/>
    </source>
</evidence>
<keyword evidence="1" id="KW-0378">Hydrolase</keyword>
<feature type="region of interest" description="Disordered" evidence="3">
    <location>
        <begin position="296"/>
        <end position="315"/>
    </location>
</feature>
<keyword evidence="2" id="KW-0862">Zinc</keyword>
<organism evidence="6">
    <name type="scientific">Rhipicephalus pulchellus</name>
    <name type="common">Yellow backed tick</name>
    <name type="synonym">Dermacentor pulchellus</name>
    <dbReference type="NCBI Taxonomy" id="72859"/>
    <lineage>
        <taxon>Eukaryota</taxon>
        <taxon>Metazoa</taxon>
        <taxon>Ecdysozoa</taxon>
        <taxon>Arthropoda</taxon>
        <taxon>Chelicerata</taxon>
        <taxon>Arachnida</taxon>
        <taxon>Acari</taxon>
        <taxon>Parasitiformes</taxon>
        <taxon>Ixodida</taxon>
        <taxon>Ixodoidea</taxon>
        <taxon>Ixodidae</taxon>
        <taxon>Rhipicephalinae</taxon>
        <taxon>Rhipicephalus</taxon>
        <taxon>Rhipicephalus</taxon>
    </lineage>
</organism>
<dbReference type="Pfam" id="PF00098">
    <property type="entry name" value="zf-CCHC"/>
    <property type="match status" value="1"/>
</dbReference>
<dbReference type="InterPro" id="IPR001878">
    <property type="entry name" value="Znf_CCHC"/>
</dbReference>
<dbReference type="SMART" id="SM00343">
    <property type="entry name" value="ZnF_C2HC"/>
    <property type="match status" value="1"/>
</dbReference>
<dbReference type="InterPro" id="IPR036875">
    <property type="entry name" value="Znf_CCHC_sf"/>
</dbReference>
<accession>L7MCQ5</accession>
<dbReference type="InterPro" id="IPR001995">
    <property type="entry name" value="Peptidase_A2_cat"/>
</dbReference>
<feature type="non-terminal residue" evidence="6">
    <location>
        <position position="426"/>
    </location>
</feature>
<evidence type="ECO:0008006" key="7">
    <source>
        <dbReference type="Google" id="ProtNLM"/>
    </source>
</evidence>
<dbReference type="GO" id="GO:0003676">
    <property type="term" value="F:nucleic acid binding"/>
    <property type="evidence" value="ECO:0007669"/>
    <property type="project" value="InterPro"/>
</dbReference>
<dbReference type="GO" id="GO:0006508">
    <property type="term" value="P:proteolysis"/>
    <property type="evidence" value="ECO:0007669"/>
    <property type="project" value="InterPro"/>
</dbReference>
<protein>
    <recommendedName>
        <fullName evidence="7">CCHC-type domain-containing protein</fullName>
    </recommendedName>
</protein>
<dbReference type="SUPFAM" id="SSF50630">
    <property type="entry name" value="Acid proteases"/>
    <property type="match status" value="1"/>
</dbReference>
<feature type="compositionally biased region" description="Polar residues" evidence="3">
    <location>
        <begin position="258"/>
        <end position="276"/>
    </location>
</feature>
<dbReference type="InterPro" id="IPR038269">
    <property type="entry name" value="SCAN_sf"/>
</dbReference>